<evidence type="ECO:0000259" key="4">
    <source>
        <dbReference type="Pfam" id="PF00294"/>
    </source>
</evidence>
<evidence type="ECO:0000256" key="2">
    <source>
        <dbReference type="ARBA" id="ARBA00022723"/>
    </source>
</evidence>
<name>A0AAD7M3E3_QUISA</name>
<protein>
    <submittedName>
        <fullName evidence="5">Pseudouridine kinase</fullName>
    </submittedName>
</protein>
<sequence length="428" mass="45893">MENSRVRSRIGVLSRHFTLLHEANFDLYTVLLRGVQLKHGDAEIEEAEAVVIGGMVLDVHATPSFPANPRTTTPGKVYYVLGGVARNVAECMSKLGKRPYMISAVGEDMAGNLLMEHWTSAGLSIKGIRKSKGIETAVVCNVFDVKGEVAAGVASMEAIEKFLTPDWIQQNKGSICSAPVLMVDANLNLSALEASCQLAVESRRLVWFEPVSVAKSRKITGVVQYVTFASPNEDELIAMANALSDENVFHPLEKDSRDNYSIVSLLHMLKPAIWVLLEKGIKIVVLTLGSDGVFLCTKGGPSFMRMPLVKTKQHGSLYQTVIQSCPSNLYSVASEANRSSHLFAVHFPSLPASVVRVTGAGDCLVGGTIASICAGLDIMQGVAVGIAAAKAAVEAETNVPFLFSLAAIADDARTVYSAAKVVFHQSML</sequence>
<dbReference type="KEGG" id="qsa:O6P43_013235"/>
<dbReference type="CDD" id="cd01941">
    <property type="entry name" value="YeiC_kinase_like"/>
    <property type="match status" value="1"/>
</dbReference>
<reference evidence="5" key="1">
    <citation type="journal article" date="2023" name="Science">
        <title>Elucidation of the pathway for biosynthesis of saponin adjuvants from the soapbark tree.</title>
        <authorList>
            <person name="Reed J."/>
            <person name="Orme A."/>
            <person name="El-Demerdash A."/>
            <person name="Owen C."/>
            <person name="Martin L.B.B."/>
            <person name="Misra R.C."/>
            <person name="Kikuchi S."/>
            <person name="Rejzek M."/>
            <person name="Martin A.C."/>
            <person name="Harkess A."/>
            <person name="Leebens-Mack J."/>
            <person name="Louveau T."/>
            <person name="Stephenson M.J."/>
            <person name="Osbourn A."/>
        </authorList>
    </citation>
    <scope>NUCLEOTIDE SEQUENCE</scope>
    <source>
        <strain evidence="5">S10</strain>
    </source>
</reference>
<dbReference type="GO" id="GO:0046872">
    <property type="term" value="F:metal ion binding"/>
    <property type="evidence" value="ECO:0007669"/>
    <property type="project" value="UniProtKB-KW"/>
</dbReference>
<proteinExistence type="predicted"/>
<dbReference type="GO" id="GO:0005737">
    <property type="term" value="C:cytoplasm"/>
    <property type="evidence" value="ECO:0007669"/>
    <property type="project" value="TreeGrafter"/>
</dbReference>
<dbReference type="EMBL" id="JARAOO010000005">
    <property type="protein sequence ID" value="KAJ7969246.1"/>
    <property type="molecule type" value="Genomic_DNA"/>
</dbReference>
<keyword evidence="6" id="KW-1185">Reference proteome</keyword>
<dbReference type="Proteomes" id="UP001163823">
    <property type="component" value="Chromosome 5"/>
</dbReference>
<dbReference type="PROSITE" id="PS00583">
    <property type="entry name" value="PFKB_KINASES_1"/>
    <property type="match status" value="1"/>
</dbReference>
<evidence type="ECO:0000256" key="3">
    <source>
        <dbReference type="ARBA" id="ARBA00022777"/>
    </source>
</evidence>
<feature type="domain" description="Carbohydrate kinase PfkB" evidence="4">
    <location>
        <begin position="48"/>
        <end position="305"/>
    </location>
</feature>
<dbReference type="SUPFAM" id="SSF53613">
    <property type="entry name" value="Ribokinase-like"/>
    <property type="match status" value="1"/>
</dbReference>
<keyword evidence="1" id="KW-0808">Transferase</keyword>
<accession>A0AAD7M3E3</accession>
<dbReference type="GO" id="GO:0004730">
    <property type="term" value="F:pseudouridylate synthase activity"/>
    <property type="evidence" value="ECO:0007669"/>
    <property type="project" value="TreeGrafter"/>
</dbReference>
<dbReference type="InterPro" id="IPR011611">
    <property type="entry name" value="PfkB_dom"/>
</dbReference>
<dbReference type="GO" id="GO:0016301">
    <property type="term" value="F:kinase activity"/>
    <property type="evidence" value="ECO:0007669"/>
    <property type="project" value="UniProtKB-KW"/>
</dbReference>
<keyword evidence="2" id="KW-0479">Metal-binding</keyword>
<dbReference type="PANTHER" id="PTHR42909">
    <property type="entry name" value="ZGC:136858"/>
    <property type="match status" value="1"/>
</dbReference>
<dbReference type="AlphaFoldDB" id="A0AAD7M3E3"/>
<dbReference type="Gene3D" id="3.40.1190.20">
    <property type="match status" value="1"/>
</dbReference>
<organism evidence="5 6">
    <name type="scientific">Quillaja saponaria</name>
    <name type="common">Soap bark tree</name>
    <dbReference type="NCBI Taxonomy" id="32244"/>
    <lineage>
        <taxon>Eukaryota</taxon>
        <taxon>Viridiplantae</taxon>
        <taxon>Streptophyta</taxon>
        <taxon>Embryophyta</taxon>
        <taxon>Tracheophyta</taxon>
        <taxon>Spermatophyta</taxon>
        <taxon>Magnoliopsida</taxon>
        <taxon>eudicotyledons</taxon>
        <taxon>Gunneridae</taxon>
        <taxon>Pentapetalae</taxon>
        <taxon>rosids</taxon>
        <taxon>fabids</taxon>
        <taxon>Fabales</taxon>
        <taxon>Quillajaceae</taxon>
        <taxon>Quillaja</taxon>
    </lineage>
</organism>
<evidence type="ECO:0000256" key="1">
    <source>
        <dbReference type="ARBA" id="ARBA00022679"/>
    </source>
</evidence>
<keyword evidence="3 5" id="KW-0418">Kinase</keyword>
<comment type="caution">
    <text evidence="5">The sequence shown here is derived from an EMBL/GenBank/DDBJ whole genome shotgun (WGS) entry which is preliminary data.</text>
</comment>
<gene>
    <name evidence="5" type="ORF">O6P43_013235</name>
</gene>
<evidence type="ECO:0000313" key="6">
    <source>
        <dbReference type="Proteomes" id="UP001163823"/>
    </source>
</evidence>
<evidence type="ECO:0000313" key="5">
    <source>
        <dbReference type="EMBL" id="KAJ7969246.1"/>
    </source>
</evidence>
<dbReference type="InterPro" id="IPR029056">
    <property type="entry name" value="Ribokinase-like"/>
</dbReference>
<dbReference type="InterPro" id="IPR002173">
    <property type="entry name" value="Carboh/pur_kinase_PfkB_CS"/>
</dbReference>
<dbReference type="PANTHER" id="PTHR42909:SF1">
    <property type="entry name" value="CARBOHYDRATE KINASE PFKB DOMAIN-CONTAINING PROTEIN"/>
    <property type="match status" value="1"/>
</dbReference>
<dbReference type="GO" id="GO:0016798">
    <property type="term" value="F:hydrolase activity, acting on glycosyl bonds"/>
    <property type="evidence" value="ECO:0007669"/>
    <property type="project" value="TreeGrafter"/>
</dbReference>
<dbReference type="Pfam" id="PF00294">
    <property type="entry name" value="PfkB"/>
    <property type="match status" value="1"/>
</dbReference>